<keyword evidence="3" id="KW-1185">Reference proteome</keyword>
<dbReference type="Proteomes" id="UP000190037">
    <property type="component" value="Unassembled WGS sequence"/>
</dbReference>
<reference evidence="2 3" key="1">
    <citation type="submission" date="2017-03" db="EMBL/GenBank/DDBJ databases">
        <title>Draft genome sequence of Streptomyces scabrisporus NF3, endophyte isolated from Amphipterygium adstringens.</title>
        <authorList>
            <person name="Vazquez M."/>
            <person name="Ceapa C.D."/>
            <person name="Rodriguez Luna D."/>
            <person name="Sanchez Esquivel S."/>
        </authorList>
    </citation>
    <scope>NUCLEOTIDE SEQUENCE [LARGE SCALE GENOMIC DNA]</scope>
    <source>
        <strain evidence="2 3">NF3</strain>
    </source>
</reference>
<feature type="compositionally biased region" description="Basic and acidic residues" evidence="1">
    <location>
        <begin position="67"/>
        <end position="90"/>
    </location>
</feature>
<evidence type="ECO:0000256" key="1">
    <source>
        <dbReference type="SAM" id="MobiDB-lite"/>
    </source>
</evidence>
<dbReference type="AlphaFoldDB" id="A0A1T3NLY3"/>
<sequence>MPAPGTGGVTPAARRPSITPRQARSPSPVGPRRRSRRHRPTRSTRRPTRFDASYVRAHPPPGWGSPIERDATILASRGDRLKTPGGRRSDGMGTGIGEVASTVATSPGSEPVAA</sequence>
<evidence type="ECO:0000313" key="2">
    <source>
        <dbReference type="EMBL" id="OPC77698.1"/>
    </source>
</evidence>
<comment type="caution">
    <text evidence="2">The sequence shown here is derived from an EMBL/GenBank/DDBJ whole genome shotgun (WGS) entry which is preliminary data.</text>
</comment>
<proteinExistence type="predicted"/>
<protein>
    <submittedName>
        <fullName evidence="2">Uncharacterized protein</fullName>
    </submittedName>
</protein>
<gene>
    <name evidence="2" type="ORF">B4N89_35950</name>
</gene>
<feature type="region of interest" description="Disordered" evidence="1">
    <location>
        <begin position="1"/>
        <end position="114"/>
    </location>
</feature>
<organism evidence="2 3">
    <name type="scientific">Embleya scabrispora</name>
    <dbReference type="NCBI Taxonomy" id="159449"/>
    <lineage>
        <taxon>Bacteria</taxon>
        <taxon>Bacillati</taxon>
        <taxon>Actinomycetota</taxon>
        <taxon>Actinomycetes</taxon>
        <taxon>Kitasatosporales</taxon>
        <taxon>Streptomycetaceae</taxon>
        <taxon>Embleya</taxon>
    </lineage>
</organism>
<name>A0A1T3NLY3_9ACTN</name>
<dbReference type="EMBL" id="MWQN01000003">
    <property type="protein sequence ID" value="OPC77698.1"/>
    <property type="molecule type" value="Genomic_DNA"/>
</dbReference>
<feature type="compositionally biased region" description="Basic residues" evidence="1">
    <location>
        <begin position="31"/>
        <end position="47"/>
    </location>
</feature>
<accession>A0A1T3NLY3</accession>
<evidence type="ECO:0000313" key="3">
    <source>
        <dbReference type="Proteomes" id="UP000190037"/>
    </source>
</evidence>